<dbReference type="NCBIfam" id="TIGR01451">
    <property type="entry name" value="B_ant_repeat"/>
    <property type="match status" value="1"/>
</dbReference>
<feature type="region of interest" description="Disordered" evidence="1">
    <location>
        <begin position="70"/>
        <end position="97"/>
    </location>
</feature>
<sequence>MPIRTLCRFLVSWALLSSPLFSYAQNQPGPAPQQDTLRRMAEEEQRRLIDPATGTVPYERLDEARRQLNNQSTTATGAPVAQSGIPNMTWQERGPSNVGGRTRALLFDPNDPTRKKVWAGSLAGGLWYTNDITDASAVWTPVSDVWESMVVTSIAADPSNPQIMYAGTGDAYGYVTGGGIWKTTNGGTSWVRLSSTIPGGNPPALSYSFGYIQRIVVTSNGQVFAATRLGLVRSGDGGTTWQYTLAPNQGIGVTGGATGNYYNDLVTDLEWATDGIFYVGFNPSRVFKSTDKDGSTWIEISPVGSAGGEQTELALAPSTSGASQVIYGVSRGYNNINYGQDVKWFKKSINGGSTWTDVQIPTFSWGSHFTNGNGYYALSLVVHPSDANTVYAGGYNWFRTVDGGSSWSNPLTNAYGNFYALVFQPGNIQSTALCSDKGVFWSANWNDVSLTQPTILDRNNGYRINETNSVAMKSSPGSAYLLGTSRNGAFKLTANGLSAGSVFYQNSYDMGLSFIDDDTPSSQVFLTSGSVYLYNGTSTQYITGLNTSSGGADYDSQTNTLYAADYNYPTSQYFIRKVTGIGTNVSITQLPLAGLTNTPSFVKLNKAGTVLFAGSYPGKLYKISNLSESTPSVTYIDNGALPQYTSVSCIDIGSNDNELLVTLSNYGVQSVWYTNDGGQSWVGKDQSNYGLPDVPVRAALFNPQNRRQVLLATELGVWSTTDITTSNPGWTFTSTGMGSFRVNQLRYRASDGRVAAATYGRGIFSSDAFAIPYTLPSITLTNVSNMTLCGGNTFTVSFSTAGPAFTAGNTFEVWLSDAMGSFTNARKIGSSTTSPITATLPNGSNALPYGTNYQVKVVATNPDVESGPSGALVIGNLTYVSLNDRRVEVGSNYGNGFICTGSSAKLLAILANGNTATGDVSYQWFLNNNLVTGATASTYIARQAGNYTVSAKQGNCTVTSQYQLDINSFTSAGILAPTGLAPQCADRLLTIATDYIGETASFQWTRNGVAITGATSYSYTTNLTGSYAAQITDGTCVFNSSPAYFQFGQSLFAKAYTNAPGDTLICTASNTGIFIYPTLPYLANGYSLKWYRNGVLLYEANPATTNSSYYADQPGIYYYVLKQGACQTTSNAVTIADASALTIDIKYDYNTKSFCPGESRYLYTNFISGSFQWQKDGVDITGATSNGYSATATGSYTVRITRGVCSATSLPVSLTFSNAIQPRFSSNNYTKTACSFISIAPDYYSLNGYQYRWYLNGALISTATNSNYYPNQSGNYSVRVTNGSCTGLSNEIYVNINNGQTDKPRITTPVNRQLCANNSLLLTATYYNGILQWKRNGIPIDGARNFQFYATQSGIYSVVVQDGSCSAESDPVEVKIGEATTATLSGNALISAGQSVKLPVAFTGPAPWSVSLANGQSITATYQNPAFITVSPTTNTTYQLASVINACGTGITSGQASVSVGIGSADVALNMAVSNRSPRVGDVISYTLSATNAGPDNAQGIQLSSLLPTGLSFVSSSSPGVSAANGLVSATLGTIPANSQSAISFLATPTLPGTFATAAQITASLTPDPDSQPNSGTGDGQDDAVMVDLRTTSSGAFTSSDNPNQLPLPVVSTSQPATDPNTADLSLSLRVDKLTLTTTDILSTSITVSNRGGASVASVIVELVLPNGTASPVSQVNWVGVSGQVYKGYINQLAAGQSASLVLRWQATGSGTLKAQVLDASEADSDSTPGNGYSKGEDDEATIQLRVR</sequence>
<dbReference type="InterPro" id="IPR047589">
    <property type="entry name" value="DUF11_rpt"/>
</dbReference>
<dbReference type="SUPFAM" id="SSF110296">
    <property type="entry name" value="Oligoxyloglucan reducing end-specific cellobiohydrolase"/>
    <property type="match status" value="1"/>
</dbReference>
<feature type="compositionally biased region" description="Polar residues" evidence="1">
    <location>
        <begin position="1564"/>
        <end position="1576"/>
    </location>
</feature>
<dbReference type="InterPro" id="IPR001434">
    <property type="entry name" value="OmcB-like_DUF11"/>
</dbReference>
<dbReference type="InterPro" id="IPR015943">
    <property type="entry name" value="WD40/YVTN_repeat-like_dom_sf"/>
</dbReference>
<dbReference type="Gene3D" id="2.60.40.10">
    <property type="entry name" value="Immunoglobulins"/>
    <property type="match status" value="2"/>
</dbReference>
<dbReference type="PROSITE" id="PS50835">
    <property type="entry name" value="IG_LIKE"/>
    <property type="match status" value="1"/>
</dbReference>
<dbReference type="InterPro" id="IPR007110">
    <property type="entry name" value="Ig-like_dom"/>
</dbReference>
<evidence type="ECO:0000256" key="2">
    <source>
        <dbReference type="SAM" id="SignalP"/>
    </source>
</evidence>
<protein>
    <submittedName>
        <fullName evidence="4">Conserved repeat domain-containing protein</fullName>
    </submittedName>
</protein>
<gene>
    <name evidence="4" type="ORF">SAMN06269250_3229</name>
</gene>
<name>A0A286G301_9BACT</name>
<dbReference type="CDD" id="cd15482">
    <property type="entry name" value="Sialidase_non-viral"/>
    <property type="match status" value="1"/>
</dbReference>
<dbReference type="Proteomes" id="UP000219452">
    <property type="component" value="Unassembled WGS sequence"/>
</dbReference>
<dbReference type="Pfam" id="PF01345">
    <property type="entry name" value="DUF11"/>
    <property type="match status" value="2"/>
</dbReference>
<feature type="signal peptide" evidence="2">
    <location>
        <begin position="1"/>
        <end position="24"/>
    </location>
</feature>
<reference evidence="5" key="1">
    <citation type="submission" date="2017-09" db="EMBL/GenBank/DDBJ databases">
        <authorList>
            <person name="Varghese N."/>
            <person name="Submissions S."/>
        </authorList>
    </citation>
    <scope>NUCLEOTIDE SEQUENCE [LARGE SCALE GENOMIC DNA]</scope>
    <source>
        <strain evidence="5">DSM 29961</strain>
    </source>
</reference>
<evidence type="ECO:0000259" key="3">
    <source>
        <dbReference type="PROSITE" id="PS50835"/>
    </source>
</evidence>
<dbReference type="OrthoDB" id="9757947at2"/>
<proteinExistence type="predicted"/>
<evidence type="ECO:0000313" key="5">
    <source>
        <dbReference type="Proteomes" id="UP000219452"/>
    </source>
</evidence>
<evidence type="ECO:0000313" key="4">
    <source>
        <dbReference type="EMBL" id="SOD89901.1"/>
    </source>
</evidence>
<dbReference type="RefSeq" id="WP_097126800.1">
    <property type="nucleotide sequence ID" value="NZ_OCNH01000002.1"/>
</dbReference>
<dbReference type="SUPFAM" id="SSF50978">
    <property type="entry name" value="WD40 repeat-like"/>
    <property type="match status" value="1"/>
</dbReference>
<dbReference type="InterPro" id="IPR036322">
    <property type="entry name" value="WD40_repeat_dom_sf"/>
</dbReference>
<feature type="region of interest" description="Disordered" evidence="1">
    <location>
        <begin position="1719"/>
        <end position="1748"/>
    </location>
</feature>
<accession>A0A286G301</accession>
<feature type="region of interest" description="Disordered" evidence="1">
    <location>
        <begin position="1594"/>
        <end position="1623"/>
    </location>
</feature>
<dbReference type="EMBL" id="OCNH01000002">
    <property type="protein sequence ID" value="SOD89901.1"/>
    <property type="molecule type" value="Genomic_DNA"/>
</dbReference>
<dbReference type="Gene3D" id="2.130.10.10">
    <property type="entry name" value="YVTN repeat-like/Quinoprotein amine dehydrogenase"/>
    <property type="match status" value="2"/>
</dbReference>
<keyword evidence="2" id="KW-0732">Signal</keyword>
<keyword evidence="5" id="KW-1185">Reference proteome</keyword>
<organism evidence="4 5">
    <name type="scientific">Spirosoma fluviale</name>
    <dbReference type="NCBI Taxonomy" id="1597977"/>
    <lineage>
        <taxon>Bacteria</taxon>
        <taxon>Pseudomonadati</taxon>
        <taxon>Bacteroidota</taxon>
        <taxon>Cytophagia</taxon>
        <taxon>Cytophagales</taxon>
        <taxon>Cytophagaceae</taxon>
        <taxon>Spirosoma</taxon>
    </lineage>
</organism>
<feature type="region of interest" description="Disordered" evidence="1">
    <location>
        <begin position="1564"/>
        <end position="1583"/>
    </location>
</feature>
<evidence type="ECO:0000256" key="1">
    <source>
        <dbReference type="SAM" id="MobiDB-lite"/>
    </source>
</evidence>
<feature type="chain" id="PRO_5012583573" evidence="2">
    <location>
        <begin position="25"/>
        <end position="1748"/>
    </location>
</feature>
<dbReference type="InterPro" id="IPR013783">
    <property type="entry name" value="Ig-like_fold"/>
</dbReference>
<feature type="domain" description="Ig-like" evidence="3">
    <location>
        <begin position="1042"/>
        <end position="1155"/>
    </location>
</feature>